<feature type="chain" id="PRO_5003984069" description="Serine protease" evidence="1">
    <location>
        <begin position="21"/>
        <end position="207"/>
    </location>
</feature>
<dbReference type="STRING" id="1278073.MYSTI_03191"/>
<dbReference type="OrthoDB" id="5381645at2"/>
<dbReference type="EMBL" id="CP004025">
    <property type="protein sequence ID" value="AGC44505.1"/>
    <property type="molecule type" value="Genomic_DNA"/>
</dbReference>
<accession>L7U9I9</accession>
<evidence type="ECO:0000313" key="2">
    <source>
        <dbReference type="EMBL" id="AGC44505.1"/>
    </source>
</evidence>
<evidence type="ECO:0000256" key="1">
    <source>
        <dbReference type="SAM" id="SignalP"/>
    </source>
</evidence>
<name>L7U9I9_MYXSD</name>
<dbReference type="KEGG" id="msd:MYSTI_03191"/>
<proteinExistence type="predicted"/>
<dbReference type="RefSeq" id="WP_015348766.1">
    <property type="nucleotide sequence ID" value="NC_020126.1"/>
</dbReference>
<evidence type="ECO:0000313" key="3">
    <source>
        <dbReference type="Proteomes" id="UP000011131"/>
    </source>
</evidence>
<evidence type="ECO:0008006" key="4">
    <source>
        <dbReference type="Google" id="ProtNLM"/>
    </source>
</evidence>
<dbReference type="SUPFAM" id="SSF50494">
    <property type="entry name" value="Trypsin-like serine proteases"/>
    <property type="match status" value="1"/>
</dbReference>
<dbReference type="Proteomes" id="UP000011131">
    <property type="component" value="Chromosome"/>
</dbReference>
<keyword evidence="1" id="KW-0732">Signal</keyword>
<gene>
    <name evidence="2" type="ordered locus">MYSTI_03191</name>
</gene>
<dbReference type="AlphaFoldDB" id="L7U9I9"/>
<protein>
    <recommendedName>
        <fullName evidence="4">Serine protease</fullName>
    </recommendedName>
</protein>
<feature type="signal peptide" evidence="1">
    <location>
        <begin position="1"/>
        <end position="20"/>
    </location>
</feature>
<keyword evidence="3" id="KW-1185">Reference proteome</keyword>
<reference evidence="2 3" key="1">
    <citation type="journal article" date="2013" name="Genome Announc.">
        <title>Complete genome sequence of Myxococcus stipitatus strain DSM 14675, a fruiting myxobacterium.</title>
        <authorList>
            <person name="Huntley S."/>
            <person name="Kneip S."/>
            <person name="Treuner-Lange A."/>
            <person name="Sogaard-Andersen L."/>
        </authorList>
    </citation>
    <scope>NUCLEOTIDE SEQUENCE [LARGE SCALE GENOMIC DNA]</scope>
    <source>
        <strain evidence="3">DSM 14675 / JCM 12634 / Mx s8</strain>
    </source>
</reference>
<sequence length="207" mass="21714">MSRLFPLALVLCLGALPAAASDSGRPSRADLQRVMEHHRRSVVKILGPRRAATGVFVGTAGQVLTSVESVGEEYVGLSVATVEHAGQALPARVLLANATLKVAVVAAPDGTYPAVPVRLLKEGDSLEGHWLVGVVPGARNRPEKPETAQATRAPAPFYDVPLALPPGSPVFDSDGRLVAVVVQRTRRGCRVLPMGEVKLTLAASDKP</sequence>
<dbReference type="HOGENOM" id="CLU_1330757_0_0_7"/>
<dbReference type="PATRIC" id="fig|1278073.3.peg.3250"/>
<dbReference type="eggNOG" id="COG0265">
    <property type="taxonomic scope" value="Bacteria"/>
</dbReference>
<dbReference type="InterPro" id="IPR009003">
    <property type="entry name" value="Peptidase_S1_PA"/>
</dbReference>
<organism evidence="2 3">
    <name type="scientific">Myxococcus stipitatus (strain DSM 14675 / JCM 12634 / Mx s8)</name>
    <dbReference type="NCBI Taxonomy" id="1278073"/>
    <lineage>
        <taxon>Bacteria</taxon>
        <taxon>Pseudomonadati</taxon>
        <taxon>Myxococcota</taxon>
        <taxon>Myxococcia</taxon>
        <taxon>Myxococcales</taxon>
        <taxon>Cystobacterineae</taxon>
        <taxon>Myxococcaceae</taxon>
        <taxon>Myxococcus</taxon>
    </lineage>
</organism>